<evidence type="ECO:0000256" key="2">
    <source>
        <dbReference type="ARBA" id="ARBA00022448"/>
    </source>
</evidence>
<keyword evidence="2" id="KW-0813">Transport</keyword>
<feature type="transmembrane region" description="Helical" evidence="7">
    <location>
        <begin position="360"/>
        <end position="383"/>
    </location>
</feature>
<feature type="transmembrane region" description="Helical" evidence="7">
    <location>
        <begin position="425"/>
        <end position="444"/>
    </location>
</feature>
<feature type="transmembrane region" description="Helical" evidence="7">
    <location>
        <begin position="24"/>
        <end position="43"/>
    </location>
</feature>
<keyword evidence="4 7" id="KW-0812">Transmembrane</keyword>
<feature type="transmembrane region" description="Helical" evidence="7">
    <location>
        <begin position="55"/>
        <end position="77"/>
    </location>
</feature>
<feature type="transmembrane region" description="Helical" evidence="7">
    <location>
        <begin position="176"/>
        <end position="197"/>
    </location>
</feature>
<keyword evidence="5 7" id="KW-1133">Transmembrane helix</keyword>
<comment type="caution">
    <text evidence="8">The sequence shown here is derived from an EMBL/GenBank/DDBJ whole genome shotgun (WGS) entry which is preliminary data.</text>
</comment>
<evidence type="ECO:0000256" key="3">
    <source>
        <dbReference type="ARBA" id="ARBA00022475"/>
    </source>
</evidence>
<proteinExistence type="predicted"/>
<dbReference type="NCBIfam" id="TIGR00924">
    <property type="entry name" value="yjdL_sub1_fam"/>
    <property type="match status" value="1"/>
</dbReference>
<sequence length="497" mass="51313">MSPPQELWPWRQPRWFSTLFKIDLWERFSFFGMMAILFLYASASPRDGGLGMDAGGAGALVGLYVSATFVASVPGGWLGDRVFGAQRAVGYGGAVIAAGHLCLALPFRAAFFPGIALIAAGTGLLKPNLSALLGAFYPERAAARREAGFSVFFISIQAGALTAPIVTGFLGERVNWHLGFGAAAVGMGVGLATYLRGRRHLGDVGRRPGQPAAPETVRRVARRTALGVGAVAALAALDVLAGTARMEHFVAGLGLLVLFAPIPYARAITKGPAVSADDRRRLRSYGWVFLATAVFFLLAGQGNSVLNQFAAVATERAVLGFTVPASWFQTLHPLFVLLVAPVVARISTGPGRRLNVPVKLALGLSLAAVSFLLMASAAGLAATGPVSPAWLTVVYLLQACAELVVGAAGLGATAQIAPPGASGQLMGLWWLAGAVGAVVGGQLARVAMSGGSVPAPAYFLGLSLLPVAVAAALAIGRRRINTRLGLDTPALSPTEVS</sequence>
<evidence type="ECO:0000256" key="1">
    <source>
        <dbReference type="ARBA" id="ARBA00004651"/>
    </source>
</evidence>
<dbReference type="PANTHER" id="PTHR23517">
    <property type="entry name" value="RESISTANCE PROTEIN MDTM, PUTATIVE-RELATED-RELATED"/>
    <property type="match status" value="1"/>
</dbReference>
<evidence type="ECO:0000256" key="5">
    <source>
        <dbReference type="ARBA" id="ARBA00022989"/>
    </source>
</evidence>
<evidence type="ECO:0000256" key="6">
    <source>
        <dbReference type="ARBA" id="ARBA00023136"/>
    </source>
</evidence>
<feature type="transmembrane region" description="Helical" evidence="7">
    <location>
        <begin position="224"/>
        <end position="242"/>
    </location>
</feature>
<gene>
    <name evidence="8" type="ORF">ACFY05_22900</name>
</gene>
<dbReference type="EMBL" id="JBIAXI010000014">
    <property type="protein sequence ID" value="MFF4775706.1"/>
    <property type="molecule type" value="Genomic_DNA"/>
</dbReference>
<accession>A0ABW6V8Q7</accession>
<feature type="transmembrane region" description="Helical" evidence="7">
    <location>
        <begin position="456"/>
        <end position="476"/>
    </location>
</feature>
<dbReference type="PROSITE" id="PS01022">
    <property type="entry name" value="PTR2_1"/>
    <property type="match status" value="1"/>
</dbReference>
<evidence type="ECO:0000313" key="9">
    <source>
        <dbReference type="Proteomes" id="UP001602119"/>
    </source>
</evidence>
<keyword evidence="9" id="KW-1185">Reference proteome</keyword>
<dbReference type="InterPro" id="IPR018456">
    <property type="entry name" value="PTR2_symporter_CS"/>
</dbReference>
<feature type="transmembrane region" description="Helical" evidence="7">
    <location>
        <begin position="248"/>
        <end position="265"/>
    </location>
</feature>
<feature type="transmembrane region" description="Helical" evidence="7">
    <location>
        <begin position="149"/>
        <end position="170"/>
    </location>
</feature>
<feature type="transmembrane region" description="Helical" evidence="7">
    <location>
        <begin position="89"/>
        <end position="109"/>
    </location>
</feature>
<dbReference type="PANTHER" id="PTHR23517:SF15">
    <property type="entry name" value="PROTON-DEPENDENT OLIGOPEPTIDE FAMILY TRANSPORT PROTEIN"/>
    <property type="match status" value="1"/>
</dbReference>
<feature type="transmembrane region" description="Helical" evidence="7">
    <location>
        <begin position="285"/>
        <end position="306"/>
    </location>
</feature>
<name>A0ABW6V8Q7_MICFU</name>
<dbReference type="CDD" id="cd17346">
    <property type="entry name" value="MFS_DtpA_like"/>
    <property type="match status" value="1"/>
</dbReference>
<keyword evidence="3" id="KW-1003">Cell membrane</keyword>
<evidence type="ECO:0000313" key="8">
    <source>
        <dbReference type="EMBL" id="MFF4775706.1"/>
    </source>
</evidence>
<dbReference type="Gene3D" id="1.20.1250.20">
    <property type="entry name" value="MFS general substrate transporter like domains"/>
    <property type="match status" value="1"/>
</dbReference>
<feature type="transmembrane region" description="Helical" evidence="7">
    <location>
        <begin position="115"/>
        <end position="137"/>
    </location>
</feature>
<reference evidence="8 9" key="1">
    <citation type="submission" date="2024-10" db="EMBL/GenBank/DDBJ databases">
        <title>The Natural Products Discovery Center: Release of the First 8490 Sequenced Strains for Exploring Actinobacteria Biosynthetic Diversity.</title>
        <authorList>
            <person name="Kalkreuter E."/>
            <person name="Kautsar S.A."/>
            <person name="Yang D."/>
            <person name="Bader C.D."/>
            <person name="Teijaro C.N."/>
            <person name="Fluegel L."/>
            <person name="Davis C.M."/>
            <person name="Simpson J.R."/>
            <person name="Lauterbach L."/>
            <person name="Steele A.D."/>
            <person name="Gui C."/>
            <person name="Meng S."/>
            <person name="Li G."/>
            <person name="Viehrig K."/>
            <person name="Ye F."/>
            <person name="Su P."/>
            <person name="Kiefer A.F."/>
            <person name="Nichols A."/>
            <person name="Cepeda A.J."/>
            <person name="Yan W."/>
            <person name="Fan B."/>
            <person name="Jiang Y."/>
            <person name="Adhikari A."/>
            <person name="Zheng C.-J."/>
            <person name="Schuster L."/>
            <person name="Cowan T.M."/>
            <person name="Smanski M.J."/>
            <person name="Chevrette M.G."/>
            <person name="De Carvalho L.P.S."/>
            <person name="Shen B."/>
        </authorList>
    </citation>
    <scope>NUCLEOTIDE SEQUENCE [LARGE SCALE GENOMIC DNA]</scope>
    <source>
        <strain evidence="8 9">NPDC001281</strain>
    </source>
</reference>
<protein>
    <submittedName>
        <fullName evidence="8">Peptide MFS transporter</fullName>
    </submittedName>
</protein>
<dbReference type="SUPFAM" id="SSF103473">
    <property type="entry name" value="MFS general substrate transporter"/>
    <property type="match status" value="1"/>
</dbReference>
<evidence type="ECO:0000256" key="7">
    <source>
        <dbReference type="SAM" id="Phobius"/>
    </source>
</evidence>
<dbReference type="InterPro" id="IPR005279">
    <property type="entry name" value="Dipep/tripep_permease"/>
</dbReference>
<feature type="transmembrane region" description="Helical" evidence="7">
    <location>
        <begin position="389"/>
        <end position="413"/>
    </location>
</feature>
<dbReference type="InterPro" id="IPR036259">
    <property type="entry name" value="MFS_trans_sf"/>
</dbReference>
<evidence type="ECO:0000256" key="4">
    <source>
        <dbReference type="ARBA" id="ARBA00022692"/>
    </source>
</evidence>
<organism evidence="8 9">
    <name type="scientific">Microtetraspora fusca</name>
    <dbReference type="NCBI Taxonomy" id="1997"/>
    <lineage>
        <taxon>Bacteria</taxon>
        <taxon>Bacillati</taxon>
        <taxon>Actinomycetota</taxon>
        <taxon>Actinomycetes</taxon>
        <taxon>Streptosporangiales</taxon>
        <taxon>Streptosporangiaceae</taxon>
        <taxon>Microtetraspora</taxon>
    </lineage>
</organism>
<dbReference type="InterPro" id="IPR000109">
    <property type="entry name" value="POT_fam"/>
</dbReference>
<feature type="transmembrane region" description="Helical" evidence="7">
    <location>
        <begin position="326"/>
        <end position="348"/>
    </location>
</feature>
<comment type="subcellular location">
    <subcellularLocation>
        <location evidence="1">Cell membrane</location>
        <topology evidence="1">Multi-pass membrane protein</topology>
    </subcellularLocation>
</comment>
<dbReference type="InterPro" id="IPR050171">
    <property type="entry name" value="MFS_Transporters"/>
</dbReference>
<dbReference type="RefSeq" id="WP_387343922.1">
    <property type="nucleotide sequence ID" value="NZ_JBIAXI010000014.1"/>
</dbReference>
<keyword evidence="6 7" id="KW-0472">Membrane</keyword>
<dbReference type="Pfam" id="PF00854">
    <property type="entry name" value="PTR2"/>
    <property type="match status" value="1"/>
</dbReference>
<dbReference type="Proteomes" id="UP001602119">
    <property type="component" value="Unassembled WGS sequence"/>
</dbReference>